<protein>
    <recommendedName>
        <fullName evidence="3">Fungal N-terminal domain-containing protein</fullName>
    </recommendedName>
</protein>
<reference evidence="1 2" key="1">
    <citation type="submission" date="2017-06" db="EMBL/GenBank/DDBJ databases">
        <title>Genome of Fusarium nygamai isolate CS10214.</title>
        <authorList>
            <person name="Gardiner D.M."/>
            <person name="Obanor F."/>
            <person name="Kazan K."/>
        </authorList>
    </citation>
    <scope>NUCLEOTIDE SEQUENCE [LARGE SCALE GENOMIC DNA]</scope>
    <source>
        <strain evidence="1 2">CS10214</strain>
    </source>
</reference>
<evidence type="ECO:0000313" key="2">
    <source>
        <dbReference type="Proteomes" id="UP000236664"/>
    </source>
</evidence>
<keyword evidence="2" id="KW-1185">Reference proteome</keyword>
<sequence length="142" mass="15823">MEVLGAVASSIAVVQALAAGKHAISLFREIPDIQKDFDYLMKELDMIKSMVQAVSRIASSALEQDLINTAARNLNEITAELEALLRICSRESGPDGNRINRTSKRKWLVEKSDIKKLQQRMIQAKETLHFALNSSRVASDIQ</sequence>
<proteinExistence type="predicted"/>
<comment type="caution">
    <text evidence="1">The sequence shown here is derived from an EMBL/GenBank/DDBJ whole genome shotgun (WGS) entry which is preliminary data.</text>
</comment>
<name>A0A2K0WR71_GIBNY</name>
<dbReference type="STRING" id="42673.A0A2K0WR71"/>
<dbReference type="OrthoDB" id="7464126at2759"/>
<organism evidence="1 2">
    <name type="scientific">Gibberella nygamai</name>
    <name type="common">Bean root rot disease fungus</name>
    <name type="synonym">Fusarium nygamai</name>
    <dbReference type="NCBI Taxonomy" id="42673"/>
    <lineage>
        <taxon>Eukaryota</taxon>
        <taxon>Fungi</taxon>
        <taxon>Dikarya</taxon>
        <taxon>Ascomycota</taxon>
        <taxon>Pezizomycotina</taxon>
        <taxon>Sordariomycetes</taxon>
        <taxon>Hypocreomycetidae</taxon>
        <taxon>Hypocreales</taxon>
        <taxon>Nectriaceae</taxon>
        <taxon>Fusarium</taxon>
        <taxon>Fusarium fujikuroi species complex</taxon>
    </lineage>
</organism>
<evidence type="ECO:0008006" key="3">
    <source>
        <dbReference type="Google" id="ProtNLM"/>
    </source>
</evidence>
<dbReference type="EMBL" id="MTQA01000038">
    <property type="protein sequence ID" value="PNP84775.1"/>
    <property type="molecule type" value="Genomic_DNA"/>
</dbReference>
<dbReference type="AlphaFoldDB" id="A0A2K0WR71"/>
<dbReference type="Proteomes" id="UP000236664">
    <property type="component" value="Unassembled WGS sequence"/>
</dbReference>
<accession>A0A2K0WR71</accession>
<gene>
    <name evidence="1" type="ORF">FNYG_01869</name>
</gene>
<evidence type="ECO:0000313" key="1">
    <source>
        <dbReference type="EMBL" id="PNP84775.1"/>
    </source>
</evidence>